<dbReference type="PANTHER" id="PTHR32347">
    <property type="entry name" value="EFFLUX SYSTEM COMPONENT YKNX-RELATED"/>
    <property type="match status" value="1"/>
</dbReference>
<feature type="coiled-coil region" evidence="4">
    <location>
        <begin position="95"/>
        <end position="126"/>
    </location>
</feature>
<dbReference type="EMBL" id="JAHZIK010000028">
    <property type="protein sequence ID" value="MBW7452965.1"/>
    <property type="molecule type" value="Genomic_DNA"/>
</dbReference>
<dbReference type="Gene3D" id="2.40.420.20">
    <property type="match status" value="1"/>
</dbReference>
<keyword evidence="7" id="KW-1185">Reference proteome</keyword>
<dbReference type="Gene3D" id="2.40.30.170">
    <property type="match status" value="1"/>
</dbReference>
<dbReference type="Proteomes" id="UP001519887">
    <property type="component" value="Unassembled WGS sequence"/>
</dbReference>
<evidence type="ECO:0000256" key="2">
    <source>
        <dbReference type="ARBA" id="ARBA00009477"/>
    </source>
</evidence>
<dbReference type="RefSeq" id="WP_210038681.1">
    <property type="nucleotide sequence ID" value="NZ_JBHLVU010000011.1"/>
</dbReference>
<dbReference type="InterPro" id="IPR058627">
    <property type="entry name" value="MdtA-like_C"/>
</dbReference>
<name>A0ABS7BWD0_9BACL</name>
<dbReference type="PANTHER" id="PTHR32347:SF14">
    <property type="entry name" value="EFFLUX SYSTEM COMPONENT YKNX-RELATED"/>
    <property type="match status" value="1"/>
</dbReference>
<evidence type="ECO:0000313" key="6">
    <source>
        <dbReference type="EMBL" id="MBW7452965.1"/>
    </source>
</evidence>
<evidence type="ECO:0000313" key="7">
    <source>
        <dbReference type="Proteomes" id="UP001519887"/>
    </source>
</evidence>
<protein>
    <submittedName>
        <fullName evidence="6">Efflux RND transporter periplasmic adaptor subunit</fullName>
    </submittedName>
</protein>
<dbReference type="InterPro" id="IPR006143">
    <property type="entry name" value="RND_pump_MFP"/>
</dbReference>
<dbReference type="SUPFAM" id="SSF111369">
    <property type="entry name" value="HlyD-like secretion proteins"/>
    <property type="match status" value="1"/>
</dbReference>
<gene>
    <name evidence="6" type="ORF">K0U00_02775</name>
</gene>
<keyword evidence="3 4" id="KW-0175">Coiled coil</keyword>
<organism evidence="6 7">
    <name type="scientific">Paenibacillus sepulcri</name>
    <dbReference type="NCBI Taxonomy" id="359917"/>
    <lineage>
        <taxon>Bacteria</taxon>
        <taxon>Bacillati</taxon>
        <taxon>Bacillota</taxon>
        <taxon>Bacilli</taxon>
        <taxon>Bacillales</taxon>
        <taxon>Paenibacillaceae</taxon>
        <taxon>Paenibacillus</taxon>
    </lineage>
</organism>
<dbReference type="Pfam" id="PF25967">
    <property type="entry name" value="RND-MFP_C"/>
    <property type="match status" value="1"/>
</dbReference>
<comment type="subcellular location">
    <subcellularLocation>
        <location evidence="1">Cell envelope</location>
    </subcellularLocation>
</comment>
<dbReference type="InterPro" id="IPR050465">
    <property type="entry name" value="UPF0194_transport"/>
</dbReference>
<dbReference type="NCBIfam" id="TIGR01730">
    <property type="entry name" value="RND_mfp"/>
    <property type="match status" value="1"/>
</dbReference>
<sequence>MKKKIKWLIIGIILIGISYALYTISKPAPRIEEMADKQAITFKVSTETLVNTVEVKGKSMYEQETFVYAPFGSRVTEWKVEDGQQVKQGDVLFQLDQTQLQNEIEQQEAEIHKSKLETELNTYMDKLDQEAVALGDETARARELAAKEVARLNQELSEVTSGIKLKELAQQKAKLSEAKYRSPASGIFLYDSASAHPQMVTDNQYVGKIVDLNKLQLIALVGEQDIFSIKPGMPVVVRMTAKKELKLSGSVLKVSKFAKTGTDQNNIDQAAQFEVVITLEPSEYLIAGLSLNGEIEITRKEKVTVVPTIAVMREQDAYYVMLDKGNGMYERKDIKIGMETPENTEVLEGLKVGDTVVLN</sequence>
<proteinExistence type="inferred from homology"/>
<reference evidence="6 7" key="1">
    <citation type="submission" date="2021-07" db="EMBL/GenBank/DDBJ databases">
        <title>Paenibacillus radiodurans sp. nov., isolated from the southeastern edge of Tengger Desert.</title>
        <authorList>
            <person name="Zhang G."/>
        </authorList>
    </citation>
    <scope>NUCLEOTIDE SEQUENCE [LARGE SCALE GENOMIC DNA]</scope>
    <source>
        <strain evidence="6 7">CCM 7311</strain>
    </source>
</reference>
<comment type="caution">
    <text evidence="6">The sequence shown here is derived from an EMBL/GenBank/DDBJ whole genome shotgun (WGS) entry which is preliminary data.</text>
</comment>
<feature type="domain" description="Multidrug resistance protein MdtA-like C-terminal permuted SH3" evidence="5">
    <location>
        <begin position="303"/>
        <end position="358"/>
    </location>
</feature>
<dbReference type="Gene3D" id="2.40.50.100">
    <property type="match status" value="1"/>
</dbReference>
<evidence type="ECO:0000256" key="3">
    <source>
        <dbReference type="ARBA" id="ARBA00023054"/>
    </source>
</evidence>
<evidence type="ECO:0000256" key="4">
    <source>
        <dbReference type="SAM" id="Coils"/>
    </source>
</evidence>
<accession>A0ABS7BWD0</accession>
<comment type="similarity">
    <text evidence="2">Belongs to the membrane fusion protein (MFP) (TC 8.A.1) family.</text>
</comment>
<evidence type="ECO:0000259" key="5">
    <source>
        <dbReference type="Pfam" id="PF25967"/>
    </source>
</evidence>
<evidence type="ECO:0000256" key="1">
    <source>
        <dbReference type="ARBA" id="ARBA00004196"/>
    </source>
</evidence>